<comment type="subcellular location">
    <subcellularLocation>
        <location evidence="1">Secreted</location>
    </subcellularLocation>
</comment>
<keyword evidence="10" id="KW-1185">Reference proteome</keyword>
<dbReference type="Proteomes" id="UP001142489">
    <property type="component" value="Unassembled WGS sequence"/>
</dbReference>
<dbReference type="PANTHER" id="PTHR20914:SF30">
    <property type="entry name" value="LY6_PLAUR DOMAIN CONTAINING 9"/>
    <property type="match status" value="1"/>
</dbReference>
<evidence type="ECO:0000256" key="3">
    <source>
        <dbReference type="ARBA" id="ARBA00022525"/>
    </source>
</evidence>
<dbReference type="Pfam" id="PF00021">
    <property type="entry name" value="UPAR_LY6"/>
    <property type="match status" value="1"/>
</dbReference>
<feature type="domain" description="UPAR/Ly6" evidence="7">
    <location>
        <begin position="117"/>
        <end position="179"/>
    </location>
</feature>
<comment type="caution">
    <text evidence="9">The sequence shown here is derived from an EMBL/GenBank/DDBJ whole genome shotgun (WGS) entry which is preliminary data.</text>
</comment>
<organism evidence="9 10">
    <name type="scientific">Phrynocephalus forsythii</name>
    <dbReference type="NCBI Taxonomy" id="171643"/>
    <lineage>
        <taxon>Eukaryota</taxon>
        <taxon>Metazoa</taxon>
        <taxon>Chordata</taxon>
        <taxon>Craniata</taxon>
        <taxon>Vertebrata</taxon>
        <taxon>Euteleostomi</taxon>
        <taxon>Lepidosauria</taxon>
        <taxon>Squamata</taxon>
        <taxon>Bifurcata</taxon>
        <taxon>Unidentata</taxon>
        <taxon>Episquamata</taxon>
        <taxon>Toxicofera</taxon>
        <taxon>Iguania</taxon>
        <taxon>Acrodonta</taxon>
        <taxon>Agamidae</taxon>
        <taxon>Agaminae</taxon>
        <taxon>Phrynocephalus</taxon>
    </lineage>
</organism>
<evidence type="ECO:0000256" key="4">
    <source>
        <dbReference type="ARBA" id="ARBA00023005"/>
    </source>
</evidence>
<dbReference type="GO" id="GO:0005576">
    <property type="term" value="C:extracellular region"/>
    <property type="evidence" value="ECO:0007669"/>
    <property type="project" value="UniProtKB-SubCell"/>
</dbReference>
<dbReference type="SUPFAM" id="SSF57302">
    <property type="entry name" value="Snake toxin-like"/>
    <property type="match status" value="1"/>
</dbReference>
<dbReference type="PANTHER" id="PTHR20914">
    <property type="entry name" value="LY6/PLAUR DOMAIN-CONTAINING PROTEIN 8"/>
    <property type="match status" value="1"/>
</dbReference>
<feature type="domain" description="Phospholipase A2 inhibitor N-terminal" evidence="8">
    <location>
        <begin position="21"/>
        <end position="99"/>
    </location>
</feature>
<dbReference type="InterPro" id="IPR050918">
    <property type="entry name" value="CNF-like_PLA2_Inhibitor"/>
</dbReference>
<evidence type="ECO:0000313" key="9">
    <source>
        <dbReference type="EMBL" id="KAJ7304084.1"/>
    </source>
</evidence>
<dbReference type="GO" id="GO:0019834">
    <property type="term" value="F:phospholipase A2 inhibitor activity"/>
    <property type="evidence" value="ECO:0007669"/>
    <property type="project" value="UniProtKB-KW"/>
</dbReference>
<protein>
    <recommendedName>
        <fullName evidence="11">Phospholipase A2 inhibitor and Ly6/PLAUR domain-containing protein-like</fullName>
    </recommendedName>
</protein>
<dbReference type="CDD" id="cd23588">
    <property type="entry name" value="TFP_LU_ECD_PLIG"/>
    <property type="match status" value="1"/>
</dbReference>
<evidence type="ECO:0000313" key="10">
    <source>
        <dbReference type="Proteomes" id="UP001142489"/>
    </source>
</evidence>
<evidence type="ECO:0000256" key="2">
    <source>
        <dbReference type="ARBA" id="ARBA00006570"/>
    </source>
</evidence>
<feature type="signal peptide" evidence="6">
    <location>
        <begin position="1"/>
        <end position="19"/>
    </location>
</feature>
<keyword evidence="4" id="KW-0593">Phospholipase A2 inhibitor</keyword>
<evidence type="ECO:0000256" key="6">
    <source>
        <dbReference type="SAM" id="SignalP"/>
    </source>
</evidence>
<dbReference type="AlphaFoldDB" id="A0A9Q0X6I0"/>
<keyword evidence="6" id="KW-0732">Signal</keyword>
<dbReference type="InterPro" id="IPR045860">
    <property type="entry name" value="Snake_toxin-like_sf"/>
</dbReference>
<comment type="similarity">
    <text evidence="2">Belongs to the CNF-like-inhibitor family.</text>
</comment>
<dbReference type="OrthoDB" id="9907178at2759"/>
<evidence type="ECO:0008006" key="11">
    <source>
        <dbReference type="Google" id="ProtNLM"/>
    </source>
</evidence>
<gene>
    <name evidence="9" type="ORF">JRQ81_011608</name>
</gene>
<proteinExistence type="inferred from homology"/>
<feature type="chain" id="PRO_5040322191" description="Phospholipase A2 inhibitor and Ly6/PLAUR domain-containing protein-like" evidence="6">
    <location>
        <begin position="20"/>
        <end position="225"/>
    </location>
</feature>
<keyword evidence="3" id="KW-0964">Secreted</keyword>
<dbReference type="InterPro" id="IPR016054">
    <property type="entry name" value="LY6_UPA_recep-like"/>
</dbReference>
<evidence type="ECO:0000259" key="7">
    <source>
        <dbReference type="Pfam" id="PF00021"/>
    </source>
</evidence>
<evidence type="ECO:0000256" key="5">
    <source>
        <dbReference type="ARBA" id="ARBA00023157"/>
    </source>
</evidence>
<dbReference type="InterPro" id="IPR004126">
    <property type="entry name" value="PLipase_A2_inh_N"/>
</dbReference>
<accession>A0A9Q0X6I0</accession>
<dbReference type="Pfam" id="PF02988">
    <property type="entry name" value="PLA2_inh"/>
    <property type="match status" value="1"/>
</dbReference>
<keyword evidence="5" id="KW-1015">Disulfide bond</keyword>
<name>A0A9Q0X6I0_9SAUR</name>
<evidence type="ECO:0000259" key="8">
    <source>
        <dbReference type="Pfam" id="PF02988"/>
    </source>
</evidence>
<reference evidence="9" key="1">
    <citation type="journal article" date="2023" name="DNA Res.">
        <title>Chromosome-level genome assembly of Phrynocephalus forsythii using third-generation DNA sequencing and Hi-C analysis.</title>
        <authorList>
            <person name="Qi Y."/>
            <person name="Zhao W."/>
            <person name="Zhao Y."/>
            <person name="Niu C."/>
            <person name="Cao S."/>
            <person name="Zhang Y."/>
        </authorList>
    </citation>
    <scope>NUCLEOTIDE SEQUENCE</scope>
    <source>
        <tissue evidence="9">Muscle</tissue>
    </source>
</reference>
<evidence type="ECO:0000256" key="1">
    <source>
        <dbReference type="ARBA" id="ARBA00004613"/>
    </source>
</evidence>
<sequence>MQVLMGLILFFTLLPTGVSLSCEICSGETNCTGERKACPEDKNACAINLMEGFRDSNRFWAINKNCTPSFMCNLQSVGVVLDKGKSLKESITCCLENNCIPAFPELPRSATTHNGKVCPTCYSTKRECPKKTVYCTGANIYCLSFIMIQVFRGKVVETTTKGCTSATSCFTLTQFNGTLFPGSTIKNLTCTLAKDLGLKGPSPSSQMFLWTLLLMTLCCGSLASQ</sequence>
<dbReference type="CDD" id="cd23572">
    <property type="entry name" value="TFP_LU_ECD_PINLYP_rpt2"/>
    <property type="match status" value="1"/>
</dbReference>
<dbReference type="EMBL" id="JAPFRF010000023">
    <property type="protein sequence ID" value="KAJ7304084.1"/>
    <property type="molecule type" value="Genomic_DNA"/>
</dbReference>